<comment type="caution">
    <text evidence="4">The sequence shown here is derived from an EMBL/GenBank/DDBJ whole genome shotgun (WGS) entry which is preliminary data.</text>
</comment>
<feature type="signal peptide" evidence="2">
    <location>
        <begin position="1"/>
        <end position="22"/>
    </location>
</feature>
<dbReference type="InterPro" id="IPR051096">
    <property type="entry name" value="BhsA/McbA_stress_biofilm_assoc"/>
</dbReference>
<proteinExistence type="predicted"/>
<dbReference type="PANTHER" id="PTHR34156:SF9">
    <property type="entry name" value="SECRETED PROTEIN"/>
    <property type="match status" value="1"/>
</dbReference>
<evidence type="ECO:0000256" key="1">
    <source>
        <dbReference type="ARBA" id="ARBA00022729"/>
    </source>
</evidence>
<dbReference type="Pfam" id="PF07338">
    <property type="entry name" value="YdgH_BhsA-like"/>
    <property type="match status" value="1"/>
</dbReference>
<evidence type="ECO:0000259" key="3">
    <source>
        <dbReference type="Pfam" id="PF07338"/>
    </source>
</evidence>
<evidence type="ECO:0000313" key="5">
    <source>
        <dbReference type="Proteomes" id="UP001306592"/>
    </source>
</evidence>
<keyword evidence="5" id="KW-1185">Reference proteome</keyword>
<reference evidence="4 5" key="1">
    <citation type="submission" date="2024-02" db="EMBL/GenBank/DDBJ databases">
        <title>First report Erwinia aphidicola in onion in Chile.</title>
        <authorList>
            <person name="Valenzuela M."/>
            <person name="Pena M."/>
            <person name="Dutta B."/>
        </authorList>
    </citation>
    <scope>NUCLEOTIDE SEQUENCE [LARGE SCALE GENOMIC DNA]</scope>
    <source>
        <strain evidence="4 5">QCJ3A</strain>
    </source>
</reference>
<dbReference type="EMBL" id="JBANEI010000003">
    <property type="protein sequence ID" value="MEI2681326.1"/>
    <property type="molecule type" value="Genomic_DNA"/>
</dbReference>
<dbReference type="InterPro" id="IPR036275">
    <property type="entry name" value="YdgH-like_sf"/>
</dbReference>
<sequence length="88" mass="9539">MKKIIAVTTLLVTAAFTFNASAAQEISREKAAEMKLEKVGTVTTNSTLDPMDAKKHLSKKADEKGGKYFVIIAADEGDHTHALAEVYK</sequence>
<evidence type="ECO:0000256" key="2">
    <source>
        <dbReference type="SAM" id="SignalP"/>
    </source>
</evidence>
<feature type="chain" id="PRO_5046119980" evidence="2">
    <location>
        <begin position="23"/>
        <end position="88"/>
    </location>
</feature>
<feature type="domain" description="YdgH/BhsA/McbA-like" evidence="3">
    <location>
        <begin position="36"/>
        <end position="88"/>
    </location>
</feature>
<evidence type="ECO:0000313" key="4">
    <source>
        <dbReference type="EMBL" id="MEI2681326.1"/>
    </source>
</evidence>
<dbReference type="InterPro" id="IPR025543">
    <property type="entry name" value="Dodecin-like"/>
</dbReference>
<organism evidence="4 5">
    <name type="scientific">Erwinia aphidicola</name>
    <dbReference type="NCBI Taxonomy" id="68334"/>
    <lineage>
        <taxon>Bacteria</taxon>
        <taxon>Pseudomonadati</taxon>
        <taxon>Pseudomonadota</taxon>
        <taxon>Gammaproteobacteria</taxon>
        <taxon>Enterobacterales</taxon>
        <taxon>Erwiniaceae</taxon>
        <taxon>Erwinia</taxon>
    </lineage>
</organism>
<keyword evidence="1 2" id="KW-0732">Signal</keyword>
<gene>
    <name evidence="4" type="ORF">V8N49_06570</name>
</gene>
<dbReference type="PANTHER" id="PTHR34156">
    <property type="entry name" value="OUTER MEMBRANE PROTEIN-RELATED-RELATED"/>
    <property type="match status" value="1"/>
</dbReference>
<dbReference type="SUPFAM" id="SSF159871">
    <property type="entry name" value="YdgH-like"/>
    <property type="match status" value="1"/>
</dbReference>
<accession>A0ABU8DCV1</accession>
<name>A0ABU8DCV1_ERWAP</name>
<dbReference type="Proteomes" id="UP001306592">
    <property type="component" value="Unassembled WGS sequence"/>
</dbReference>
<dbReference type="InterPro" id="IPR010854">
    <property type="entry name" value="YdgH/BhsA/McbA-like_dom"/>
</dbReference>
<protein>
    <submittedName>
        <fullName evidence="4">DUF1471 domain-containing protein</fullName>
    </submittedName>
</protein>
<dbReference type="Gene3D" id="3.30.1660.10">
    <property type="entry name" value="Flavin-binding protein dodecin"/>
    <property type="match status" value="1"/>
</dbReference>
<dbReference type="RefSeq" id="WP_048917698.1">
    <property type="nucleotide sequence ID" value="NZ_CAKKMT010000012.1"/>
</dbReference>